<dbReference type="EMBL" id="QDKP01000049">
    <property type="protein sequence ID" value="PVM77534.1"/>
    <property type="molecule type" value="Genomic_DNA"/>
</dbReference>
<dbReference type="SUPFAM" id="SSF53474">
    <property type="entry name" value="alpha/beta-Hydrolases"/>
    <property type="match status" value="1"/>
</dbReference>
<feature type="domain" description="Alpha/beta hydrolase fold-3" evidence="3">
    <location>
        <begin position="165"/>
        <end position="229"/>
    </location>
</feature>
<evidence type="ECO:0000256" key="2">
    <source>
        <dbReference type="SAM" id="SignalP"/>
    </source>
</evidence>
<sequence>MRRWTIPIASAALLATAPPAQARPEIATLQASAAAAPRPEPGELPVPVEGAATRLPAAEAWFSQKGTRLVHNVSAPTLTAFLPEPGKANGAAVIIAPGGGFMMLSMDTEGYDVARWLASHGVTAFVLKYRLQPTPPTTAGLFEHMAGVFAGGPKPLAEVIARGKPVAVADAASAMRLVRAQARQWNIDPKKVGFIGFSAGAYTTLGVTLQDDAGARPDFIVPIYGPLDKPAAPPPKPLPPMWTAVSADDPLFGRTDFGLVGAWREAGVPVELHYYENGGHGWGFAGAANTTTTHWTAPLLWWLQAHGWAR</sequence>
<dbReference type="PANTHER" id="PTHR48081">
    <property type="entry name" value="AB HYDROLASE SUPERFAMILY PROTEIN C4A8.06C"/>
    <property type="match status" value="1"/>
</dbReference>
<gene>
    <name evidence="4" type="ORF">DDF65_16555</name>
</gene>
<evidence type="ECO:0000259" key="3">
    <source>
        <dbReference type="Pfam" id="PF07859"/>
    </source>
</evidence>
<name>A0A2T9J7K2_9CAUL</name>
<comment type="caution">
    <text evidence="4">The sequence shown here is derived from an EMBL/GenBank/DDBJ whole genome shotgun (WGS) entry which is preliminary data.</text>
</comment>
<protein>
    <submittedName>
        <fullName evidence="4">Esterase</fullName>
    </submittedName>
</protein>
<evidence type="ECO:0000313" key="5">
    <source>
        <dbReference type="Proteomes" id="UP000244913"/>
    </source>
</evidence>
<feature type="chain" id="PRO_5015620440" evidence="2">
    <location>
        <begin position="23"/>
        <end position="310"/>
    </location>
</feature>
<organism evidence="4 5">
    <name type="scientific">Caulobacter radicis</name>
    <dbReference type="NCBI Taxonomy" id="2172650"/>
    <lineage>
        <taxon>Bacteria</taxon>
        <taxon>Pseudomonadati</taxon>
        <taxon>Pseudomonadota</taxon>
        <taxon>Alphaproteobacteria</taxon>
        <taxon>Caulobacterales</taxon>
        <taxon>Caulobacteraceae</taxon>
        <taxon>Caulobacter</taxon>
    </lineage>
</organism>
<keyword evidence="5" id="KW-1185">Reference proteome</keyword>
<dbReference type="InterPro" id="IPR050300">
    <property type="entry name" value="GDXG_lipolytic_enzyme"/>
</dbReference>
<dbReference type="InterPro" id="IPR013094">
    <property type="entry name" value="AB_hydrolase_3"/>
</dbReference>
<dbReference type="Gene3D" id="3.40.50.1820">
    <property type="entry name" value="alpha/beta hydrolase"/>
    <property type="match status" value="1"/>
</dbReference>
<dbReference type="Proteomes" id="UP000244913">
    <property type="component" value="Unassembled WGS sequence"/>
</dbReference>
<feature type="signal peptide" evidence="2">
    <location>
        <begin position="1"/>
        <end position="22"/>
    </location>
</feature>
<evidence type="ECO:0000313" key="4">
    <source>
        <dbReference type="EMBL" id="PVM77534.1"/>
    </source>
</evidence>
<dbReference type="AlphaFoldDB" id="A0A2T9J7K2"/>
<reference evidence="4 5" key="1">
    <citation type="submission" date="2018-04" db="EMBL/GenBank/DDBJ databases">
        <title>The genome sequence of Caulobacter sp. 736.</title>
        <authorList>
            <person name="Gao J."/>
            <person name="Sun J."/>
        </authorList>
    </citation>
    <scope>NUCLEOTIDE SEQUENCE [LARGE SCALE GENOMIC DNA]</scope>
    <source>
        <strain evidence="4 5">736</strain>
    </source>
</reference>
<dbReference type="GO" id="GO:0016787">
    <property type="term" value="F:hydrolase activity"/>
    <property type="evidence" value="ECO:0007669"/>
    <property type="project" value="UniProtKB-KW"/>
</dbReference>
<proteinExistence type="predicted"/>
<keyword evidence="2" id="KW-0732">Signal</keyword>
<dbReference type="InterPro" id="IPR029058">
    <property type="entry name" value="AB_hydrolase_fold"/>
</dbReference>
<keyword evidence="1" id="KW-0378">Hydrolase</keyword>
<accession>A0A2T9J7K2</accession>
<evidence type="ECO:0000256" key="1">
    <source>
        <dbReference type="ARBA" id="ARBA00022801"/>
    </source>
</evidence>
<dbReference type="Pfam" id="PF07859">
    <property type="entry name" value="Abhydrolase_3"/>
    <property type="match status" value="1"/>
</dbReference>
<dbReference type="PANTHER" id="PTHR48081:SF6">
    <property type="entry name" value="PEPTIDASE S9 PROLYL OLIGOPEPTIDASE CATALYTIC DOMAIN-CONTAINING PROTEIN"/>
    <property type="match status" value="1"/>
</dbReference>